<evidence type="ECO:0000256" key="4">
    <source>
        <dbReference type="SAM" id="MobiDB-lite"/>
    </source>
</evidence>
<protein>
    <submittedName>
        <fullName evidence="6">Glutathione S-transferase family protein</fullName>
    </submittedName>
</protein>
<feature type="binding site" evidence="2">
    <location>
        <begin position="130"/>
        <end position="133"/>
    </location>
    <ligand>
        <name>glutathione</name>
        <dbReference type="ChEBI" id="CHEBI:57925"/>
    </ligand>
</feature>
<evidence type="ECO:0000259" key="5">
    <source>
        <dbReference type="PROSITE" id="PS50405"/>
    </source>
</evidence>
<dbReference type="InterPro" id="IPR004045">
    <property type="entry name" value="Glutathione_S-Trfase_N"/>
</dbReference>
<dbReference type="InterPro" id="IPR040079">
    <property type="entry name" value="Glutathione_S-Trfase"/>
</dbReference>
<dbReference type="SFLD" id="SFLDS00019">
    <property type="entry name" value="Glutathione_Transferase_(cytos"/>
    <property type="match status" value="1"/>
</dbReference>
<dbReference type="InterPro" id="IPR036282">
    <property type="entry name" value="Glutathione-S-Trfase_C_sf"/>
</dbReference>
<proteinExistence type="predicted"/>
<dbReference type="SFLD" id="SFLDG01206">
    <property type="entry name" value="Xi.1"/>
    <property type="match status" value="1"/>
</dbReference>
<dbReference type="Gene3D" id="3.40.30.10">
    <property type="entry name" value="Glutaredoxin"/>
    <property type="match status" value="1"/>
</dbReference>
<dbReference type="SUPFAM" id="SSF47616">
    <property type="entry name" value="GST C-terminal domain-like"/>
    <property type="match status" value="1"/>
</dbReference>
<feature type="site" description="Lowers pKa of active site Cys" evidence="3">
    <location>
        <position position="253"/>
    </location>
</feature>
<feature type="compositionally biased region" description="Basic and acidic residues" evidence="4">
    <location>
        <begin position="9"/>
        <end position="23"/>
    </location>
</feature>
<dbReference type="RefSeq" id="WP_136942933.1">
    <property type="nucleotide sequence ID" value="NZ_SWKR01000002.1"/>
</dbReference>
<dbReference type="EMBL" id="SWKR01000002">
    <property type="protein sequence ID" value="TKD50986.1"/>
    <property type="molecule type" value="Genomic_DNA"/>
</dbReference>
<evidence type="ECO:0000256" key="2">
    <source>
        <dbReference type="PIRSR" id="PIRSR015753-2"/>
    </source>
</evidence>
<dbReference type="Gene3D" id="1.20.1050.10">
    <property type="match status" value="1"/>
</dbReference>
<dbReference type="OrthoDB" id="9769158at2"/>
<dbReference type="GO" id="GO:0004364">
    <property type="term" value="F:glutathione transferase activity"/>
    <property type="evidence" value="ECO:0007669"/>
    <property type="project" value="InterPro"/>
</dbReference>
<feature type="active site" description="Proton donor/acceptor" evidence="1">
    <location>
        <position position="195"/>
    </location>
</feature>
<name>A0A4U1L4A2_9SPHN</name>
<feature type="binding site" evidence="2">
    <location>
        <begin position="148"/>
        <end position="149"/>
    </location>
    <ligand>
        <name>glutathione</name>
        <dbReference type="ChEBI" id="CHEBI:57925"/>
    </ligand>
</feature>
<dbReference type="AlphaFoldDB" id="A0A4U1L4A2"/>
<dbReference type="PROSITE" id="PS50405">
    <property type="entry name" value="GST_CTER"/>
    <property type="match status" value="1"/>
</dbReference>
<evidence type="ECO:0000256" key="3">
    <source>
        <dbReference type="PIRSR" id="PIRSR015753-3"/>
    </source>
</evidence>
<dbReference type="PANTHER" id="PTHR32419">
    <property type="entry name" value="GLUTATHIONYL-HYDROQUINONE REDUCTASE"/>
    <property type="match status" value="1"/>
</dbReference>
<dbReference type="Pfam" id="PF13410">
    <property type="entry name" value="GST_C_2"/>
    <property type="match status" value="1"/>
</dbReference>
<dbReference type="GO" id="GO:0005737">
    <property type="term" value="C:cytoplasm"/>
    <property type="evidence" value="ECO:0007669"/>
    <property type="project" value="TreeGrafter"/>
</dbReference>
<evidence type="ECO:0000313" key="7">
    <source>
        <dbReference type="Proteomes" id="UP000309138"/>
    </source>
</evidence>
<keyword evidence="7" id="KW-1185">Reference proteome</keyword>
<feature type="binding site" evidence="2">
    <location>
        <position position="97"/>
    </location>
    <ligand>
        <name>glutathione</name>
        <dbReference type="ChEBI" id="CHEBI:57925"/>
    </ligand>
</feature>
<dbReference type="Pfam" id="PF13409">
    <property type="entry name" value="GST_N_2"/>
    <property type="match status" value="1"/>
</dbReference>
<reference evidence="6 7" key="1">
    <citation type="submission" date="2019-04" db="EMBL/GenBank/DDBJ databases">
        <authorList>
            <person name="Yang Y."/>
            <person name="Wei D."/>
        </authorList>
    </citation>
    <scope>NUCLEOTIDE SEQUENCE [LARGE SCALE GENOMIC DNA]</scope>
    <source>
        <strain evidence="6 7">L-1-4w-11</strain>
    </source>
</reference>
<dbReference type="PANTHER" id="PTHR32419:SF6">
    <property type="entry name" value="GLUTATHIONE S-TRANSFERASE OMEGA-LIKE 1-RELATED"/>
    <property type="match status" value="1"/>
</dbReference>
<dbReference type="SFLD" id="SFLDG01148">
    <property type="entry name" value="Xi_(cytGST)"/>
    <property type="match status" value="1"/>
</dbReference>
<dbReference type="InterPro" id="IPR036249">
    <property type="entry name" value="Thioredoxin-like_sf"/>
</dbReference>
<accession>A0A4U1L4A2</accession>
<feature type="domain" description="GST C-terminal" evidence="5">
    <location>
        <begin position="172"/>
        <end position="296"/>
    </location>
</feature>
<evidence type="ECO:0000256" key="1">
    <source>
        <dbReference type="PIRSR" id="PIRSR015753-1"/>
    </source>
</evidence>
<comment type="caution">
    <text evidence="6">The sequence shown here is derived from an EMBL/GenBank/DDBJ whole genome shotgun (WGS) entry which is preliminary data.</text>
</comment>
<feature type="site" description="Lowers pKa of active site Cys" evidence="3">
    <location>
        <position position="296"/>
    </location>
</feature>
<dbReference type="PIRSF" id="PIRSF015753">
    <property type="entry name" value="GST"/>
    <property type="match status" value="1"/>
</dbReference>
<dbReference type="Proteomes" id="UP000309138">
    <property type="component" value="Unassembled WGS sequence"/>
</dbReference>
<feature type="region of interest" description="Disordered" evidence="4">
    <location>
        <begin position="1"/>
        <end position="23"/>
    </location>
</feature>
<dbReference type="FunFam" id="3.40.30.10:FF:000058">
    <property type="entry name" value="Glutathione S-transferase, omega"/>
    <property type="match status" value="1"/>
</dbReference>
<dbReference type="CDD" id="cd03190">
    <property type="entry name" value="GST_C_Omega_like"/>
    <property type="match status" value="1"/>
</dbReference>
<organism evidence="6 7">
    <name type="scientific">Sphingomonas baiyangensis</name>
    <dbReference type="NCBI Taxonomy" id="2572576"/>
    <lineage>
        <taxon>Bacteria</taxon>
        <taxon>Pseudomonadati</taxon>
        <taxon>Pseudomonadota</taxon>
        <taxon>Alphaproteobacteria</taxon>
        <taxon>Sphingomonadales</taxon>
        <taxon>Sphingomonadaceae</taxon>
        <taxon>Sphingomonas</taxon>
    </lineage>
</organism>
<feature type="active site" description="Nucleophile" evidence="1">
    <location>
        <position position="64"/>
    </location>
</feature>
<dbReference type="InterPro" id="IPR016639">
    <property type="entry name" value="GST_Omega/GSH"/>
</dbReference>
<sequence>MGRLIDGQWHGEEPVAPTDDKGDFQRADSTFRDWLTADGAAGPDGQRGVAAKADRFHLYVSLACPWAHRTLVVRALKGLEALLPVTVVGPVMAEHGWSFLPEYGGTGDPLYGFDHLHQIYTTADPEMTGKVTVPVLWDKAERRIVNNESSEIIRMFNTAFDALGAREGDFYPVALRDEIDAVNDRVYKTVNNGVYRAGFAKQQAAYEKAARALFESLEWLEERLDGREWLVGDVLTEADIRLFTTLIRFDAVYHGHFKCNWRRIVDYPRLHALMERVLALPGVADTVDFDHIKTHYYRSHPEVNPTRIVPIGPERV</sequence>
<dbReference type="InterPro" id="IPR010987">
    <property type="entry name" value="Glutathione-S-Trfase_C-like"/>
</dbReference>
<keyword evidence="6" id="KW-0808">Transferase</keyword>
<dbReference type="SUPFAM" id="SSF52833">
    <property type="entry name" value="Thioredoxin-like"/>
    <property type="match status" value="1"/>
</dbReference>
<dbReference type="InterPro" id="IPR047047">
    <property type="entry name" value="GST_Omega-like_C"/>
</dbReference>
<evidence type="ECO:0000313" key="6">
    <source>
        <dbReference type="EMBL" id="TKD50986.1"/>
    </source>
</evidence>
<gene>
    <name evidence="6" type="ORF">FBR43_09610</name>
</gene>